<feature type="compositionally biased region" description="Basic and acidic residues" evidence="4">
    <location>
        <begin position="168"/>
        <end position="181"/>
    </location>
</feature>
<feature type="non-terminal residue" evidence="6">
    <location>
        <position position="216"/>
    </location>
</feature>
<dbReference type="InterPro" id="IPR052037">
    <property type="entry name" value="LPS_export_LptA"/>
</dbReference>
<evidence type="ECO:0000256" key="2">
    <source>
        <dbReference type="ARBA" id="ARBA00022729"/>
    </source>
</evidence>
<accession>A0A3B1C5A0</accession>
<dbReference type="PANTHER" id="PTHR36504">
    <property type="entry name" value="LIPOPOLYSACCHARIDE EXPORT SYSTEM PROTEIN LPTA"/>
    <property type="match status" value="1"/>
</dbReference>
<dbReference type="GO" id="GO:0017089">
    <property type="term" value="F:glycolipid transfer activity"/>
    <property type="evidence" value="ECO:0007669"/>
    <property type="project" value="TreeGrafter"/>
</dbReference>
<evidence type="ECO:0000256" key="1">
    <source>
        <dbReference type="ARBA" id="ARBA00022448"/>
    </source>
</evidence>
<reference evidence="6" key="1">
    <citation type="submission" date="2018-06" db="EMBL/GenBank/DDBJ databases">
        <authorList>
            <person name="Zhirakovskaya E."/>
        </authorList>
    </citation>
    <scope>NUCLEOTIDE SEQUENCE</scope>
</reference>
<dbReference type="EMBL" id="UOGE01000031">
    <property type="protein sequence ID" value="VAX18050.1"/>
    <property type="molecule type" value="Genomic_DNA"/>
</dbReference>
<feature type="domain" description="Organic solvent tolerance-like N-terminal" evidence="5">
    <location>
        <begin position="45"/>
        <end position="149"/>
    </location>
</feature>
<dbReference type="NCBIfam" id="TIGR03002">
    <property type="entry name" value="outer_YhbN_LptA"/>
    <property type="match status" value="1"/>
</dbReference>
<dbReference type="Gene3D" id="2.60.450.10">
    <property type="entry name" value="Lipopolysaccharide (LPS) transport protein A like domain"/>
    <property type="match status" value="1"/>
</dbReference>
<keyword evidence="3" id="KW-0574">Periplasm</keyword>
<evidence type="ECO:0000256" key="4">
    <source>
        <dbReference type="SAM" id="MobiDB-lite"/>
    </source>
</evidence>
<dbReference type="InterPro" id="IPR005653">
    <property type="entry name" value="OstA-like_N"/>
</dbReference>
<evidence type="ECO:0000313" key="6">
    <source>
        <dbReference type="EMBL" id="VAX18050.1"/>
    </source>
</evidence>
<dbReference type="AlphaFoldDB" id="A0A3B1C5A0"/>
<evidence type="ECO:0000256" key="3">
    <source>
        <dbReference type="ARBA" id="ARBA00022764"/>
    </source>
</evidence>
<dbReference type="GO" id="GO:0001530">
    <property type="term" value="F:lipopolysaccharide binding"/>
    <property type="evidence" value="ECO:0007669"/>
    <property type="project" value="InterPro"/>
</dbReference>
<feature type="region of interest" description="Disordered" evidence="4">
    <location>
        <begin position="168"/>
        <end position="216"/>
    </location>
</feature>
<feature type="compositionally biased region" description="Basic and acidic residues" evidence="4">
    <location>
        <begin position="191"/>
        <end position="216"/>
    </location>
</feature>
<sequence length="216" mass="23752">MYIIKPMKNITALIVILLLSAGLAAAQDSLADKENEEDKKQPLRVTSQRMISEKKKLLISFYGDVVAIKGKLKVESDEMYVHTNEDQSDFKEIEALGAVIITRGDKVATGEKANYYSSTQQIILVGSPVLTQGKDVAAGEKVVYFFDTEDMEVYGGETHRSTLVLFPKEDEKEENVEKEATPRVSATFGKSGEKPASEENGDGAKKTDEQPAVKEA</sequence>
<dbReference type="GO" id="GO:0015920">
    <property type="term" value="P:lipopolysaccharide transport"/>
    <property type="evidence" value="ECO:0007669"/>
    <property type="project" value="InterPro"/>
</dbReference>
<dbReference type="InterPro" id="IPR014340">
    <property type="entry name" value="LptA"/>
</dbReference>
<evidence type="ECO:0000259" key="5">
    <source>
        <dbReference type="Pfam" id="PF03968"/>
    </source>
</evidence>
<keyword evidence="2" id="KW-0732">Signal</keyword>
<dbReference type="GO" id="GO:0030288">
    <property type="term" value="C:outer membrane-bounded periplasmic space"/>
    <property type="evidence" value="ECO:0007669"/>
    <property type="project" value="TreeGrafter"/>
</dbReference>
<dbReference type="PANTHER" id="PTHR36504:SF1">
    <property type="entry name" value="LIPOPOLYSACCHARIDE EXPORT SYSTEM PROTEIN LPTA"/>
    <property type="match status" value="1"/>
</dbReference>
<dbReference type="GO" id="GO:0009279">
    <property type="term" value="C:cell outer membrane"/>
    <property type="evidence" value="ECO:0007669"/>
    <property type="project" value="TreeGrafter"/>
</dbReference>
<proteinExistence type="predicted"/>
<name>A0A3B1C5A0_9ZZZZ</name>
<organism evidence="6">
    <name type="scientific">hydrothermal vent metagenome</name>
    <dbReference type="NCBI Taxonomy" id="652676"/>
    <lineage>
        <taxon>unclassified sequences</taxon>
        <taxon>metagenomes</taxon>
        <taxon>ecological metagenomes</taxon>
    </lineage>
</organism>
<dbReference type="Pfam" id="PF03968">
    <property type="entry name" value="LptD_N"/>
    <property type="match status" value="1"/>
</dbReference>
<keyword evidence="1" id="KW-0813">Transport</keyword>
<gene>
    <name evidence="6" type="ORF">MNBD_NITROSPINAE02-1604</name>
</gene>
<protein>
    <recommendedName>
        <fullName evidence="5">Organic solvent tolerance-like N-terminal domain-containing protein</fullName>
    </recommendedName>
</protein>